<organism evidence="2 3">
    <name type="scientific">Cuscuta epithymum</name>
    <dbReference type="NCBI Taxonomy" id="186058"/>
    <lineage>
        <taxon>Eukaryota</taxon>
        <taxon>Viridiplantae</taxon>
        <taxon>Streptophyta</taxon>
        <taxon>Embryophyta</taxon>
        <taxon>Tracheophyta</taxon>
        <taxon>Spermatophyta</taxon>
        <taxon>Magnoliopsida</taxon>
        <taxon>eudicotyledons</taxon>
        <taxon>Gunneridae</taxon>
        <taxon>Pentapetalae</taxon>
        <taxon>asterids</taxon>
        <taxon>lamiids</taxon>
        <taxon>Solanales</taxon>
        <taxon>Convolvulaceae</taxon>
        <taxon>Cuscuteae</taxon>
        <taxon>Cuscuta</taxon>
        <taxon>Cuscuta subgen. Cuscuta</taxon>
    </lineage>
</organism>
<evidence type="ECO:0000256" key="1">
    <source>
        <dbReference type="SAM" id="Coils"/>
    </source>
</evidence>
<evidence type="ECO:0000313" key="2">
    <source>
        <dbReference type="EMBL" id="CAH9084394.1"/>
    </source>
</evidence>
<gene>
    <name evidence="2" type="ORF">CEPIT_LOCUS8877</name>
</gene>
<protein>
    <submittedName>
        <fullName evidence="2">Uncharacterized protein</fullName>
    </submittedName>
</protein>
<reference evidence="2" key="1">
    <citation type="submission" date="2022-07" db="EMBL/GenBank/DDBJ databases">
        <authorList>
            <person name="Macas J."/>
            <person name="Novak P."/>
            <person name="Neumann P."/>
        </authorList>
    </citation>
    <scope>NUCLEOTIDE SEQUENCE</scope>
</reference>
<dbReference type="AlphaFoldDB" id="A0AAV0CW49"/>
<dbReference type="Proteomes" id="UP001152523">
    <property type="component" value="Unassembled WGS sequence"/>
</dbReference>
<sequence length="175" mass="19414">MSEKPSLIAQDKARHIVSSSASIGEDAWTGKEVAQTKSPLLRRTAPPAADKVMAAEGTRLKELDSRLKELSREIGRLRDLPSEVRQLSESISATDRDLHKLLEALEIQRKEDECFHTLESIFDSLAKNSSDLNLGSSFGGSRIPFQDFNEAPLQYGQGRRSFSLVEGQLTWTTPS</sequence>
<comment type="caution">
    <text evidence="2">The sequence shown here is derived from an EMBL/GenBank/DDBJ whole genome shotgun (WGS) entry which is preliminary data.</text>
</comment>
<accession>A0AAV0CW49</accession>
<evidence type="ECO:0000313" key="3">
    <source>
        <dbReference type="Proteomes" id="UP001152523"/>
    </source>
</evidence>
<name>A0AAV0CW49_9ASTE</name>
<feature type="coiled-coil region" evidence="1">
    <location>
        <begin position="53"/>
        <end position="80"/>
    </location>
</feature>
<keyword evidence="1" id="KW-0175">Coiled coil</keyword>
<keyword evidence="3" id="KW-1185">Reference proteome</keyword>
<proteinExistence type="predicted"/>
<dbReference type="EMBL" id="CAMAPF010000046">
    <property type="protein sequence ID" value="CAH9084394.1"/>
    <property type="molecule type" value="Genomic_DNA"/>
</dbReference>